<dbReference type="Proteomes" id="UP000789739">
    <property type="component" value="Unassembled WGS sequence"/>
</dbReference>
<dbReference type="EMBL" id="CAJVPI010002827">
    <property type="protein sequence ID" value="CAG8650109.1"/>
    <property type="molecule type" value="Genomic_DNA"/>
</dbReference>
<gene>
    <name evidence="2" type="ORF">PBRASI_LOCUS10224</name>
</gene>
<organism evidence="2 3">
    <name type="scientific">Paraglomus brasilianum</name>
    <dbReference type="NCBI Taxonomy" id="144538"/>
    <lineage>
        <taxon>Eukaryota</taxon>
        <taxon>Fungi</taxon>
        <taxon>Fungi incertae sedis</taxon>
        <taxon>Mucoromycota</taxon>
        <taxon>Glomeromycotina</taxon>
        <taxon>Glomeromycetes</taxon>
        <taxon>Paraglomerales</taxon>
        <taxon>Paraglomeraceae</taxon>
        <taxon>Paraglomus</taxon>
    </lineage>
</organism>
<accession>A0A9N9DRC4</accession>
<evidence type="ECO:0000313" key="3">
    <source>
        <dbReference type="Proteomes" id="UP000789739"/>
    </source>
</evidence>
<keyword evidence="3" id="KW-1185">Reference proteome</keyword>
<dbReference type="AlphaFoldDB" id="A0A9N9DRC4"/>
<proteinExistence type="predicted"/>
<feature type="region of interest" description="Disordered" evidence="1">
    <location>
        <begin position="284"/>
        <end position="423"/>
    </location>
</feature>
<feature type="region of interest" description="Disordered" evidence="1">
    <location>
        <begin position="240"/>
        <end position="271"/>
    </location>
</feature>
<protein>
    <submittedName>
        <fullName evidence="2">10658_t:CDS:1</fullName>
    </submittedName>
</protein>
<evidence type="ECO:0000256" key="1">
    <source>
        <dbReference type="SAM" id="MobiDB-lite"/>
    </source>
</evidence>
<feature type="compositionally biased region" description="Polar residues" evidence="1">
    <location>
        <begin position="354"/>
        <end position="369"/>
    </location>
</feature>
<name>A0A9N9DRC4_9GLOM</name>
<reference evidence="2" key="1">
    <citation type="submission" date="2021-06" db="EMBL/GenBank/DDBJ databases">
        <authorList>
            <person name="Kallberg Y."/>
            <person name="Tangrot J."/>
            <person name="Rosling A."/>
        </authorList>
    </citation>
    <scope>NUCLEOTIDE SEQUENCE</scope>
    <source>
        <strain evidence="2">BR232B</strain>
    </source>
</reference>
<comment type="caution">
    <text evidence="2">The sequence shown here is derived from an EMBL/GenBank/DDBJ whole genome shotgun (WGS) entry which is preliminary data.</text>
</comment>
<evidence type="ECO:0000313" key="2">
    <source>
        <dbReference type="EMBL" id="CAG8650109.1"/>
    </source>
</evidence>
<sequence>MPSTTTFLKAFHITLSDVGPTQPLLPNGIPSKIADVLIPRSRRWLFEYIAFEILKLFKDEERWTLARFLDVVLEGSTPSLRLMHIGTVTIVGGSDKQISAIAQPASFDYLSSRAKGFISSLDRLIDLALSLGWGFGLDSANLSNNSSARIESLDPSDLEPEWIYYLPFLNQWEYQHVKLNRGNDTRYQLLYGGTTMVFECSIDDVLDLWAYIRTEQWSTEAQRRVDEFLEYAQQPDGWRRLYNPILPGSPEPDNGDDWPGSRANSDNEDSDEDIHRMALQFIHGSIPPEPTNNDQQRDNEDAQSAVSEASTIANGYPYAPEYQSDDNDRERDAVSSIASDDEDWAVYYPEQLPIDNTYQSPEYNPASPTTHREPDSDSEEDDESEKPTWGPEDPTVGGRPNWKDSILLQGIPSDIPYDEDNWD</sequence>
<feature type="compositionally biased region" description="Polar residues" evidence="1">
    <location>
        <begin position="302"/>
        <end position="313"/>
    </location>
</feature>